<dbReference type="AlphaFoldDB" id="A0A179SDB5"/>
<dbReference type="SUPFAM" id="SSF53254">
    <property type="entry name" value="Phosphoglycerate mutase-like"/>
    <property type="match status" value="1"/>
</dbReference>
<evidence type="ECO:0000313" key="1">
    <source>
        <dbReference type="EMBL" id="OAS24465.1"/>
    </source>
</evidence>
<comment type="caution">
    <text evidence="1">The sequence shown here is derived from an EMBL/GenBank/DDBJ whole genome shotgun (WGS) entry which is preliminary data.</text>
</comment>
<dbReference type="GO" id="GO:0016791">
    <property type="term" value="F:phosphatase activity"/>
    <property type="evidence" value="ECO:0007669"/>
    <property type="project" value="TreeGrafter"/>
</dbReference>
<dbReference type="RefSeq" id="WP_048434836.1">
    <property type="nucleotide sequence ID" value="NZ_LWHQ01000023.1"/>
</dbReference>
<dbReference type="SMART" id="SM00855">
    <property type="entry name" value="PGAM"/>
    <property type="match status" value="1"/>
</dbReference>
<dbReference type="InterPro" id="IPR013078">
    <property type="entry name" value="His_Pase_superF_clade-1"/>
</dbReference>
<name>A0A179SDB5_9HYPH</name>
<proteinExistence type="predicted"/>
<organism evidence="1 2">
    <name type="scientific">Methylobacterium platani</name>
    <dbReference type="NCBI Taxonomy" id="427683"/>
    <lineage>
        <taxon>Bacteria</taxon>
        <taxon>Pseudomonadati</taxon>
        <taxon>Pseudomonadota</taxon>
        <taxon>Alphaproteobacteria</taxon>
        <taxon>Hyphomicrobiales</taxon>
        <taxon>Methylobacteriaceae</taxon>
        <taxon>Methylobacterium</taxon>
    </lineage>
</organism>
<dbReference type="GO" id="GO:0005737">
    <property type="term" value="C:cytoplasm"/>
    <property type="evidence" value="ECO:0007669"/>
    <property type="project" value="TreeGrafter"/>
</dbReference>
<evidence type="ECO:0000313" key="2">
    <source>
        <dbReference type="Proteomes" id="UP000078316"/>
    </source>
</evidence>
<dbReference type="CDD" id="cd07067">
    <property type="entry name" value="HP_PGM_like"/>
    <property type="match status" value="1"/>
</dbReference>
<reference evidence="1 2" key="1">
    <citation type="submission" date="2016-04" db="EMBL/GenBank/DDBJ databases">
        <authorList>
            <person name="Evans L.H."/>
            <person name="Alamgir A."/>
            <person name="Owens N."/>
            <person name="Weber N.D."/>
            <person name="Virtaneva K."/>
            <person name="Barbian K."/>
            <person name="Babar A."/>
            <person name="Rosenke K."/>
        </authorList>
    </citation>
    <scope>NUCLEOTIDE SEQUENCE [LARGE SCALE GENOMIC DNA]</scope>
    <source>
        <strain evidence="1 2">PMB02</strain>
    </source>
</reference>
<gene>
    <name evidence="1" type="ORF">A5481_13650</name>
</gene>
<dbReference type="Gene3D" id="3.40.50.1240">
    <property type="entry name" value="Phosphoglycerate mutase-like"/>
    <property type="match status" value="1"/>
</dbReference>
<dbReference type="EMBL" id="LWHQ01000023">
    <property type="protein sequence ID" value="OAS24465.1"/>
    <property type="molecule type" value="Genomic_DNA"/>
</dbReference>
<sequence length="191" mass="20814">MILLRHGQSQFNLHFHATGVDPGIVDAPLTPLGHEQAEAASRALAGEGLRRILCSPLTRALQTAAPIAARLNLPVLVTPAVRERRGASCDIGTCRTDLARAWPHLDLAHLDEVWWREEGEAAREPDHEADHVFEARTHAFRAGMASDPDWAHTLVVCHWGFISAVTGCSLANGAWIRCRMDEGGRLVAVEG</sequence>
<dbReference type="Pfam" id="PF00300">
    <property type="entry name" value="His_Phos_1"/>
    <property type="match status" value="1"/>
</dbReference>
<dbReference type="PANTHER" id="PTHR48100:SF57">
    <property type="entry name" value="PHOSPHOGLYCERATE MUTASE"/>
    <property type="match status" value="1"/>
</dbReference>
<dbReference type="InterPro" id="IPR050275">
    <property type="entry name" value="PGM_Phosphatase"/>
</dbReference>
<dbReference type="Proteomes" id="UP000078316">
    <property type="component" value="Unassembled WGS sequence"/>
</dbReference>
<dbReference type="PROSITE" id="PS00175">
    <property type="entry name" value="PG_MUTASE"/>
    <property type="match status" value="1"/>
</dbReference>
<protein>
    <submittedName>
        <fullName evidence="1">Phosphoglycerate mutase</fullName>
    </submittedName>
</protein>
<dbReference type="STRING" id="427683.A5481_13650"/>
<accession>A0A179SDB5</accession>
<dbReference type="PANTHER" id="PTHR48100">
    <property type="entry name" value="BROAD-SPECIFICITY PHOSPHATASE YOR283W-RELATED"/>
    <property type="match status" value="1"/>
</dbReference>
<dbReference type="OrthoDB" id="9781415at2"/>
<dbReference type="InterPro" id="IPR029033">
    <property type="entry name" value="His_PPase_superfam"/>
</dbReference>
<dbReference type="InterPro" id="IPR001345">
    <property type="entry name" value="PG/BPGM_mutase_AS"/>
</dbReference>